<organism evidence="13 14">
    <name type="scientific">Blomia tropicalis</name>
    <name type="common">Mite</name>
    <dbReference type="NCBI Taxonomy" id="40697"/>
    <lineage>
        <taxon>Eukaryota</taxon>
        <taxon>Metazoa</taxon>
        <taxon>Ecdysozoa</taxon>
        <taxon>Arthropoda</taxon>
        <taxon>Chelicerata</taxon>
        <taxon>Arachnida</taxon>
        <taxon>Acari</taxon>
        <taxon>Acariformes</taxon>
        <taxon>Sarcoptiformes</taxon>
        <taxon>Astigmata</taxon>
        <taxon>Glycyphagoidea</taxon>
        <taxon>Echimyopodidae</taxon>
        <taxon>Blomia</taxon>
    </lineage>
</organism>
<keyword evidence="4" id="KW-0349">Heme</keyword>
<accession>A0A9Q0LWY8</accession>
<dbReference type="InterPro" id="IPR006593">
    <property type="entry name" value="Cyt_b561/ferric_Rdtase_TM"/>
</dbReference>
<evidence type="ECO:0000313" key="13">
    <source>
        <dbReference type="EMBL" id="KAJ6216048.1"/>
    </source>
</evidence>
<dbReference type="FunFam" id="1.20.120.1770:FF:000001">
    <property type="entry name" value="Cytochrome b reductase 1"/>
    <property type="match status" value="1"/>
</dbReference>
<evidence type="ECO:0000256" key="4">
    <source>
        <dbReference type="ARBA" id="ARBA00022617"/>
    </source>
</evidence>
<comment type="cofactor">
    <cofactor evidence="1">
        <name>heme b</name>
        <dbReference type="ChEBI" id="CHEBI:60344"/>
    </cofactor>
</comment>
<evidence type="ECO:0000256" key="5">
    <source>
        <dbReference type="ARBA" id="ARBA00022692"/>
    </source>
</evidence>
<keyword evidence="3" id="KW-0813">Transport</keyword>
<evidence type="ECO:0000313" key="14">
    <source>
        <dbReference type="Proteomes" id="UP001142055"/>
    </source>
</evidence>
<comment type="subcellular location">
    <subcellularLocation>
        <location evidence="2">Membrane</location>
        <topology evidence="2">Multi-pass membrane protein</topology>
    </subcellularLocation>
</comment>
<dbReference type="PANTHER" id="PTHR10106">
    <property type="entry name" value="CYTOCHROME B561-RELATED"/>
    <property type="match status" value="1"/>
</dbReference>
<dbReference type="GO" id="GO:0016020">
    <property type="term" value="C:membrane"/>
    <property type="evidence" value="ECO:0007669"/>
    <property type="project" value="UniProtKB-SubCell"/>
</dbReference>
<reference evidence="13" key="1">
    <citation type="submission" date="2022-12" db="EMBL/GenBank/DDBJ databases">
        <title>Genome assemblies of Blomia tropicalis.</title>
        <authorList>
            <person name="Cui Y."/>
        </authorList>
    </citation>
    <scope>NUCLEOTIDE SEQUENCE</scope>
    <source>
        <tissue evidence="13">Adult mites</tissue>
    </source>
</reference>
<evidence type="ECO:0000259" key="12">
    <source>
        <dbReference type="PROSITE" id="PS50939"/>
    </source>
</evidence>
<evidence type="ECO:0000256" key="10">
    <source>
        <dbReference type="ARBA" id="ARBA00023136"/>
    </source>
</evidence>
<keyword evidence="6" id="KW-0479">Metal-binding</keyword>
<dbReference type="Proteomes" id="UP001142055">
    <property type="component" value="Chromosome 4"/>
</dbReference>
<feature type="transmembrane region" description="Helical" evidence="11">
    <location>
        <begin position="210"/>
        <end position="235"/>
    </location>
</feature>
<feature type="transmembrane region" description="Helical" evidence="11">
    <location>
        <begin position="96"/>
        <end position="119"/>
    </location>
</feature>
<dbReference type="PROSITE" id="PS50939">
    <property type="entry name" value="CYTOCHROME_B561"/>
    <property type="match status" value="1"/>
</dbReference>
<keyword evidence="9" id="KW-0408">Iron</keyword>
<comment type="caution">
    <text evidence="13">The sequence shown here is derived from an EMBL/GenBank/DDBJ whole genome shotgun (WGS) entry which is preliminary data.</text>
</comment>
<feature type="domain" description="Cytochrome b561" evidence="12">
    <location>
        <begin position="29"/>
        <end position="236"/>
    </location>
</feature>
<feature type="transmembrane region" description="Helical" evidence="11">
    <location>
        <begin position="66"/>
        <end position="84"/>
    </location>
</feature>
<dbReference type="EMBL" id="JAPWDV010000004">
    <property type="protein sequence ID" value="KAJ6216048.1"/>
    <property type="molecule type" value="Genomic_DNA"/>
</dbReference>
<evidence type="ECO:0000256" key="2">
    <source>
        <dbReference type="ARBA" id="ARBA00004141"/>
    </source>
</evidence>
<dbReference type="GO" id="GO:0046872">
    <property type="term" value="F:metal ion binding"/>
    <property type="evidence" value="ECO:0007669"/>
    <property type="project" value="UniProtKB-KW"/>
</dbReference>
<dbReference type="GO" id="GO:0016491">
    <property type="term" value="F:oxidoreductase activity"/>
    <property type="evidence" value="ECO:0007669"/>
    <property type="project" value="InterPro"/>
</dbReference>
<evidence type="ECO:0000256" key="1">
    <source>
        <dbReference type="ARBA" id="ARBA00001970"/>
    </source>
</evidence>
<evidence type="ECO:0000256" key="6">
    <source>
        <dbReference type="ARBA" id="ARBA00022723"/>
    </source>
</evidence>
<evidence type="ECO:0000256" key="3">
    <source>
        <dbReference type="ARBA" id="ARBA00022448"/>
    </source>
</evidence>
<evidence type="ECO:0000256" key="7">
    <source>
        <dbReference type="ARBA" id="ARBA00022982"/>
    </source>
</evidence>
<dbReference type="SMART" id="SM00665">
    <property type="entry name" value="B561"/>
    <property type="match status" value="1"/>
</dbReference>
<keyword evidence="7" id="KW-0249">Electron transport</keyword>
<keyword evidence="8 11" id="KW-1133">Transmembrane helix</keyword>
<dbReference type="AlphaFoldDB" id="A0A9Q0LWY8"/>
<dbReference type="InterPro" id="IPR043205">
    <property type="entry name" value="CYB561/CYBRD1-like"/>
</dbReference>
<keyword evidence="5 11" id="KW-0812">Transmembrane</keyword>
<dbReference type="OMA" id="LHFRGGM"/>
<proteinExistence type="predicted"/>
<evidence type="ECO:0000256" key="11">
    <source>
        <dbReference type="SAM" id="Phobius"/>
    </source>
</evidence>
<gene>
    <name evidence="13" type="ORF">RDWZM_010548</name>
</gene>
<protein>
    <recommendedName>
        <fullName evidence="12">Cytochrome b561 domain-containing protein</fullName>
    </recommendedName>
</protein>
<keyword evidence="10 11" id="KW-0472">Membrane</keyword>
<feature type="transmembrane region" description="Helical" evidence="11">
    <location>
        <begin position="170"/>
        <end position="190"/>
    </location>
</feature>
<dbReference type="PANTHER" id="PTHR10106:SF0">
    <property type="entry name" value="LD36721P"/>
    <property type="match status" value="1"/>
</dbReference>
<dbReference type="Gene3D" id="1.20.120.1770">
    <property type="match status" value="1"/>
</dbReference>
<evidence type="ECO:0000256" key="8">
    <source>
        <dbReference type="ARBA" id="ARBA00022989"/>
    </source>
</evidence>
<feature type="transmembrane region" description="Helical" evidence="11">
    <location>
        <begin position="21"/>
        <end position="46"/>
    </location>
</feature>
<keyword evidence="14" id="KW-1185">Reference proteome</keyword>
<name>A0A9Q0LWY8_BLOTA</name>
<feature type="transmembrane region" description="Helical" evidence="11">
    <location>
        <begin position="131"/>
        <end position="158"/>
    </location>
</feature>
<dbReference type="Pfam" id="PF03188">
    <property type="entry name" value="Cytochrom_B561"/>
    <property type="match status" value="1"/>
</dbReference>
<sequence>MIMDSEVSSPRRDGLVPQNKTLYNQLFIGVCGIAILLTILMLTWVFKYLGGIGFSSPLIVFNFHPLLMMFGFVLIFGKAMLIYRSFRGQVKPKLKLLHAILNGSVIFVCFLGSLSVLYFHHEAKIPHFYSLHSWLGILTWTLFLGQFSGGFIAFMYPGASYSIRSMMMPFHRFAGVATFVLASATCLTGLNEKAIFAFNGQGGNAKYSDLSGAGILTNVIAIVLVAFVSMVVYLVTRPDFKRIPLPEEQVISLNFDLTSNN</sequence>
<evidence type="ECO:0000256" key="9">
    <source>
        <dbReference type="ARBA" id="ARBA00023004"/>
    </source>
</evidence>